<evidence type="ECO:0000313" key="4">
    <source>
        <dbReference type="Proteomes" id="UP000235388"/>
    </source>
</evidence>
<keyword evidence="4" id="KW-1185">Reference proteome</keyword>
<dbReference type="EMBL" id="PGCI01000089">
    <property type="protein sequence ID" value="PLW41444.1"/>
    <property type="molecule type" value="Genomic_DNA"/>
</dbReference>
<dbReference type="Proteomes" id="UP000235388">
    <property type="component" value="Unassembled WGS sequence"/>
</dbReference>
<name>A0A2N5UUM9_9BASI</name>
<dbReference type="AlphaFoldDB" id="A0A2N5UUM9"/>
<evidence type="ECO:0000313" key="5">
    <source>
        <dbReference type="Proteomes" id="UP000235392"/>
    </source>
</evidence>
<evidence type="ECO:0000256" key="1">
    <source>
        <dbReference type="SAM" id="MobiDB-lite"/>
    </source>
</evidence>
<feature type="compositionally biased region" description="Polar residues" evidence="1">
    <location>
        <begin position="26"/>
        <end position="45"/>
    </location>
</feature>
<organism evidence="2 5">
    <name type="scientific">Puccinia coronata f. sp. avenae</name>
    <dbReference type="NCBI Taxonomy" id="200324"/>
    <lineage>
        <taxon>Eukaryota</taxon>
        <taxon>Fungi</taxon>
        <taxon>Dikarya</taxon>
        <taxon>Basidiomycota</taxon>
        <taxon>Pucciniomycotina</taxon>
        <taxon>Pucciniomycetes</taxon>
        <taxon>Pucciniales</taxon>
        <taxon>Pucciniaceae</taxon>
        <taxon>Puccinia</taxon>
    </lineage>
</organism>
<feature type="compositionally biased region" description="Basic and acidic residues" evidence="1">
    <location>
        <begin position="57"/>
        <end position="67"/>
    </location>
</feature>
<sequence length="114" mass="12905">MLTYGFIGGQRMGNTRVLATTSTLFGNSRATQPTRQPGQHTTRCSQLEHPNHQTTPKLEKTKDEHRSRSALRLAQPDVGQDHKHVDRMSTTADTAELRTARSNPKMRKIIKKQK</sequence>
<protein>
    <submittedName>
        <fullName evidence="2">Uncharacterized protein</fullName>
    </submittedName>
</protein>
<accession>A0A2N5UUM9</accession>
<evidence type="ECO:0000313" key="3">
    <source>
        <dbReference type="EMBL" id="PLW57461.1"/>
    </source>
</evidence>
<gene>
    <name evidence="3" type="ORF">PCANC_02673</name>
    <name evidence="2" type="ORF">PCASD_07165</name>
</gene>
<feature type="region of interest" description="Disordered" evidence="1">
    <location>
        <begin position="26"/>
        <end position="114"/>
    </location>
</feature>
<comment type="caution">
    <text evidence="2">The sequence shown here is derived from an EMBL/GenBank/DDBJ whole genome shotgun (WGS) entry which is preliminary data.</text>
</comment>
<dbReference type="Proteomes" id="UP000235392">
    <property type="component" value="Unassembled WGS sequence"/>
</dbReference>
<reference evidence="4 5" key="1">
    <citation type="submission" date="2017-11" db="EMBL/GenBank/DDBJ databases">
        <title>De novo assembly and phasing of dikaryotic genomes from two isolates of Puccinia coronata f. sp. avenae, the causal agent of oat crown rust.</title>
        <authorList>
            <person name="Miller M.E."/>
            <person name="Zhang Y."/>
            <person name="Omidvar V."/>
            <person name="Sperschneider J."/>
            <person name="Schwessinger B."/>
            <person name="Raley C."/>
            <person name="Palmer J.M."/>
            <person name="Garnica D."/>
            <person name="Upadhyaya N."/>
            <person name="Rathjen J."/>
            <person name="Taylor J.M."/>
            <person name="Park R.F."/>
            <person name="Dodds P.N."/>
            <person name="Hirsch C.D."/>
            <person name="Kianian S.F."/>
            <person name="Figueroa M."/>
        </authorList>
    </citation>
    <scope>NUCLEOTIDE SEQUENCE [LARGE SCALE GENOMIC DNA]</scope>
    <source>
        <strain evidence="3">12NC29</strain>
        <strain evidence="2">12SD80</strain>
    </source>
</reference>
<dbReference type="EMBL" id="PGCJ01000010">
    <property type="protein sequence ID" value="PLW57461.1"/>
    <property type="molecule type" value="Genomic_DNA"/>
</dbReference>
<feature type="compositionally biased region" description="Basic residues" evidence="1">
    <location>
        <begin position="104"/>
        <end position="114"/>
    </location>
</feature>
<proteinExistence type="predicted"/>
<evidence type="ECO:0000313" key="2">
    <source>
        <dbReference type="EMBL" id="PLW41444.1"/>
    </source>
</evidence>